<name>A0A1W0XE96_HYPEX</name>
<accession>A0A1W0XE96</accession>
<keyword evidence="3" id="KW-1185">Reference proteome</keyword>
<dbReference type="InterPro" id="IPR043159">
    <property type="entry name" value="Lectin_gal-bd_sf"/>
</dbReference>
<gene>
    <name evidence="2" type="ORF">BV898_00622</name>
</gene>
<dbReference type="CDD" id="cd22823">
    <property type="entry name" value="Gal_Rha_Lectin"/>
    <property type="match status" value="1"/>
</dbReference>
<protein>
    <recommendedName>
        <fullName evidence="4">PKD domain-containing protein</fullName>
    </recommendedName>
</protein>
<proteinExistence type="predicted"/>
<dbReference type="AlphaFoldDB" id="A0A1W0XE96"/>
<keyword evidence="1" id="KW-0732">Signal</keyword>
<dbReference type="OrthoDB" id="10593373at2759"/>
<dbReference type="EMBL" id="MTYJ01000002">
    <property type="protein sequence ID" value="OQV25691.1"/>
    <property type="molecule type" value="Genomic_DNA"/>
</dbReference>
<sequence length="441" mass="46598">MLRSLFVPCLATVWLTVGECYDRVSSASACAPVFHSRYGMWTDPCHAIVHVARNWHVNLKCNGPLGLSIVGAKYGPLCSKVDTSNKCVDACQSVSVVENVRQVCGSNKVFECRVSARDVLFVNPCPQLPPVLAISFTCDYPVYSFVPGSQKKMLSLKQWGGGWSSTCECGGGSYDGRKKRALFGAEDLAVWSNTRSAIQFFNSTFDVIQFSGIFNEVDLCPAVVTTPSPINQCATLNSAGPVLYSNGLVQPGAIPDGLCRSMQQVAVSQPCACGTTATGQCFTGERCCTYETEPFCASASTTTTITTTIPTNTTTTTTTPRPRVLAITTSQTTTTCSVSPTQTGEGPSSSIARASATTQPFDPAGTVAADGGTPPYTWAITSTDGNFVIDPSSGGLSVNAEKYLTAGTYSVTVLVRDASGMTAQRQISIQACANTQISYSP</sequence>
<evidence type="ECO:0000313" key="2">
    <source>
        <dbReference type="EMBL" id="OQV25691.1"/>
    </source>
</evidence>
<dbReference type="InterPro" id="IPR013783">
    <property type="entry name" value="Ig-like_fold"/>
</dbReference>
<dbReference type="Gene3D" id="2.60.120.740">
    <property type="match status" value="1"/>
</dbReference>
<dbReference type="Gene3D" id="2.60.40.10">
    <property type="entry name" value="Immunoglobulins"/>
    <property type="match status" value="1"/>
</dbReference>
<organism evidence="2 3">
    <name type="scientific">Hypsibius exemplaris</name>
    <name type="common">Freshwater tardigrade</name>
    <dbReference type="NCBI Taxonomy" id="2072580"/>
    <lineage>
        <taxon>Eukaryota</taxon>
        <taxon>Metazoa</taxon>
        <taxon>Ecdysozoa</taxon>
        <taxon>Tardigrada</taxon>
        <taxon>Eutardigrada</taxon>
        <taxon>Parachela</taxon>
        <taxon>Hypsibioidea</taxon>
        <taxon>Hypsibiidae</taxon>
        <taxon>Hypsibius</taxon>
    </lineage>
</organism>
<feature type="chain" id="PRO_5013162017" description="PKD domain-containing protein" evidence="1">
    <location>
        <begin position="21"/>
        <end position="441"/>
    </location>
</feature>
<evidence type="ECO:0000313" key="3">
    <source>
        <dbReference type="Proteomes" id="UP000192578"/>
    </source>
</evidence>
<reference evidence="3" key="1">
    <citation type="submission" date="2017-01" db="EMBL/GenBank/DDBJ databases">
        <title>Comparative genomics of anhydrobiosis in the tardigrade Hypsibius dujardini.</title>
        <authorList>
            <person name="Yoshida Y."/>
            <person name="Koutsovoulos G."/>
            <person name="Laetsch D."/>
            <person name="Stevens L."/>
            <person name="Kumar S."/>
            <person name="Horikawa D."/>
            <person name="Ishino K."/>
            <person name="Komine S."/>
            <person name="Tomita M."/>
            <person name="Blaxter M."/>
            <person name="Arakawa K."/>
        </authorList>
    </citation>
    <scope>NUCLEOTIDE SEQUENCE [LARGE SCALE GENOMIC DNA]</scope>
    <source>
        <strain evidence="3">Z151</strain>
    </source>
</reference>
<dbReference type="Proteomes" id="UP000192578">
    <property type="component" value="Unassembled WGS sequence"/>
</dbReference>
<evidence type="ECO:0000256" key="1">
    <source>
        <dbReference type="SAM" id="SignalP"/>
    </source>
</evidence>
<comment type="caution">
    <text evidence="2">The sequence shown here is derived from an EMBL/GenBank/DDBJ whole genome shotgun (WGS) entry which is preliminary data.</text>
</comment>
<evidence type="ECO:0008006" key="4">
    <source>
        <dbReference type="Google" id="ProtNLM"/>
    </source>
</evidence>
<feature type="signal peptide" evidence="1">
    <location>
        <begin position="1"/>
        <end position="20"/>
    </location>
</feature>